<dbReference type="InterPro" id="IPR035985">
    <property type="entry name" value="Ubiquitin-activating_enz"/>
</dbReference>
<evidence type="ECO:0000256" key="10">
    <source>
        <dbReference type="ARBA" id="ARBA00022840"/>
    </source>
</evidence>
<dbReference type="InterPro" id="IPR045886">
    <property type="entry name" value="ThiF/MoeB/HesA"/>
</dbReference>
<dbReference type="InterPro" id="IPR028885">
    <property type="entry name" value="MOCS3/Uba4"/>
</dbReference>
<evidence type="ECO:0000256" key="1">
    <source>
        <dbReference type="ARBA" id="ARBA00004514"/>
    </source>
</evidence>
<comment type="pathway">
    <text evidence="13">Cofactor biosynthesis; molybdopterin biosynthesis.</text>
</comment>
<comment type="function">
    <text evidence="12">Plays a central role in 2-thiolation of mcm(5)S(2)U at tRNA wobble positions of cytosolic tRNA(Lys), tRNA(Glu) and tRNA(Gln). Also essential during biosynthesis of the molybdenum cofactor. Acts by mediating the C-terminal thiocarboxylation of sulfur carriers urm1 and mocs2a. Its N-terminus first activates urm1 and mocs2a as acyl-adenylates (-COAMP), then the persulfide sulfur on the catalytic cysteine is transferred to urm1 and mocs2a to form thiocarboxylation (-COSH) of their C-terminus. The reaction probably involves hydrogen sulfide that is generated from the persulfide intermediate and that acts as a nucleophile towards urm1 and mocs2a. Subsequently, a transient disulfide bond is formed. Does not use thiosulfate as sulfur donor; nfs1 probably acting as a sulfur donor for thiocarboxylation reactions.</text>
</comment>
<feature type="binding site" evidence="13">
    <location>
        <position position="132"/>
    </location>
    <ligand>
        <name>ATP</name>
        <dbReference type="ChEBI" id="CHEBI:30616"/>
    </ligand>
</feature>
<comment type="pathway">
    <text evidence="13">tRNA modification; 5-methoxycarbonylmethyl-2-thiouridine-tRNA biosynthesis.</text>
</comment>
<dbReference type="InterPro" id="IPR001763">
    <property type="entry name" value="Rhodanese-like_dom"/>
</dbReference>
<name>A0ABQ8GDA3_9PEZI</name>
<evidence type="ECO:0000313" key="17">
    <source>
        <dbReference type="Proteomes" id="UP000774617"/>
    </source>
</evidence>
<dbReference type="CDD" id="cd00757">
    <property type="entry name" value="ThiF_MoeB_HesA_family"/>
    <property type="match status" value="1"/>
</dbReference>
<keyword evidence="9 13" id="KW-0862">Zinc</keyword>
<keyword evidence="7 13" id="KW-0547">Nucleotide-binding</keyword>
<dbReference type="Proteomes" id="UP000774617">
    <property type="component" value="Unassembled WGS sequence"/>
</dbReference>
<dbReference type="Pfam" id="PF00899">
    <property type="entry name" value="ThiF"/>
    <property type="match status" value="1"/>
</dbReference>
<keyword evidence="17" id="KW-1185">Reference proteome</keyword>
<gene>
    <name evidence="13" type="primary">uba4</name>
    <name evidence="13" type="synonym">cnxF</name>
    <name evidence="16" type="ORF">B0J12DRAFT_661180</name>
</gene>
<organism evidence="16 17">
    <name type="scientific">Macrophomina phaseolina</name>
    <dbReference type="NCBI Taxonomy" id="35725"/>
    <lineage>
        <taxon>Eukaryota</taxon>
        <taxon>Fungi</taxon>
        <taxon>Dikarya</taxon>
        <taxon>Ascomycota</taxon>
        <taxon>Pezizomycotina</taxon>
        <taxon>Dothideomycetes</taxon>
        <taxon>Dothideomycetes incertae sedis</taxon>
        <taxon>Botryosphaeriales</taxon>
        <taxon>Botryosphaeriaceae</taxon>
        <taxon>Macrophomina</taxon>
    </lineage>
</organism>
<evidence type="ECO:0000256" key="5">
    <source>
        <dbReference type="ARBA" id="ARBA00022695"/>
    </source>
</evidence>
<keyword evidence="2 13" id="KW-0963">Cytoplasm</keyword>
<dbReference type="SMART" id="SM00450">
    <property type="entry name" value="RHOD"/>
    <property type="match status" value="1"/>
</dbReference>
<comment type="cofactor">
    <cofactor evidence="13">
        <name>Zn(2+)</name>
        <dbReference type="ChEBI" id="CHEBI:29105"/>
    </cofactor>
    <text evidence="13">Binds 1 zinc ion per subunit.</text>
</comment>
<dbReference type="Gene3D" id="3.40.50.720">
    <property type="entry name" value="NAD(P)-binding Rossmann-like Domain"/>
    <property type="match status" value="1"/>
</dbReference>
<evidence type="ECO:0000256" key="3">
    <source>
        <dbReference type="ARBA" id="ARBA00022679"/>
    </source>
</evidence>
<feature type="binding site" evidence="13">
    <location>
        <begin position="221"/>
        <end position="222"/>
    </location>
    <ligand>
        <name>ATP</name>
        <dbReference type="ChEBI" id="CHEBI:30616"/>
    </ligand>
</feature>
<dbReference type="InterPro" id="IPR036873">
    <property type="entry name" value="Rhodanese-like_dom_sf"/>
</dbReference>
<feature type="binding site" evidence="13">
    <location>
        <position position="381"/>
    </location>
    <ligand>
        <name>Zn(2+)</name>
        <dbReference type="ChEBI" id="CHEBI:29105"/>
    </ligand>
</feature>
<evidence type="ECO:0000313" key="16">
    <source>
        <dbReference type="EMBL" id="KAH7052293.1"/>
    </source>
</evidence>
<keyword evidence="11 13" id="KW-0511">Multifunctional enzyme</keyword>
<feature type="binding site" evidence="13">
    <location>
        <position position="384"/>
    </location>
    <ligand>
        <name>Zn(2+)</name>
        <dbReference type="ChEBI" id="CHEBI:29105"/>
    </ligand>
</feature>
<dbReference type="HAMAP" id="MF_03049">
    <property type="entry name" value="MOCS3_Uba4"/>
    <property type="match status" value="1"/>
</dbReference>
<evidence type="ECO:0000256" key="8">
    <source>
        <dbReference type="ARBA" id="ARBA00022786"/>
    </source>
</evidence>
<evidence type="ECO:0000256" key="2">
    <source>
        <dbReference type="ARBA" id="ARBA00022490"/>
    </source>
</evidence>
<feature type="compositionally biased region" description="Low complexity" evidence="14">
    <location>
        <begin position="490"/>
        <end position="511"/>
    </location>
</feature>
<comment type="function">
    <text evidence="13">Plays a central role in 2-thiolation of mcm(5)S(2)U at tRNA wobble positions of cytosolic tRNA(Lys), tRNA(Glu) and tRNA(Gln). Also essential during biosynthesis of the molybdenum cofactor. Acts by mediating the C-terminal thiocarboxylation of sulfur carriers urm1 and MOCS2A. Its N-terminus first activates urm1 and MOCS2A as acyl-adenylates (-COAMP), then the persulfide sulfur on the catalytic cysteine is transferred to urm1 and MOCS2A to form thiocarboxylation (-COSH) of their C-terminus. The reaction probably involves hydrogen sulfide that is generated from the persulfide intermediate and that acts as nucleophile towards urm1 and MOCS2A. Subsequently, a transient disulfide bond is formed. Does not use thiosulfate as sulfur donor; nfs1 probably acting as a sulfur donor for thiocarboxylation reactions.</text>
</comment>
<evidence type="ECO:0000256" key="12">
    <source>
        <dbReference type="ARBA" id="ARBA00043893"/>
    </source>
</evidence>
<dbReference type="EC" id="2.7.7.80" evidence="13"/>
<feature type="binding site" evidence="13">
    <location>
        <begin position="160"/>
        <end position="164"/>
    </location>
    <ligand>
        <name>ATP</name>
        <dbReference type="ChEBI" id="CHEBI:30616"/>
    </ligand>
</feature>
<comment type="similarity">
    <text evidence="13">In the N-terminal section; belongs to the HesA/MoeB/ThiF family. UBA4 subfamily.</text>
</comment>
<evidence type="ECO:0000256" key="4">
    <source>
        <dbReference type="ARBA" id="ARBA00022694"/>
    </source>
</evidence>
<feature type="active site" description="Glycyl thioester intermediate; for adenylyltransferase activity" evidence="13">
    <location>
        <position position="287"/>
    </location>
</feature>
<dbReference type="PANTHER" id="PTHR10953">
    <property type="entry name" value="UBIQUITIN-ACTIVATING ENZYME E1"/>
    <property type="match status" value="1"/>
</dbReference>
<keyword evidence="5" id="KW-0548">Nucleotidyltransferase</keyword>
<keyword evidence="3 13" id="KW-0808">Transferase</keyword>
<dbReference type="EMBL" id="JAGTJR010000011">
    <property type="protein sequence ID" value="KAH7052293.1"/>
    <property type="molecule type" value="Genomic_DNA"/>
</dbReference>
<feature type="binding site" evidence="13">
    <location>
        <position position="270"/>
    </location>
    <ligand>
        <name>Zn(2+)</name>
        <dbReference type="ChEBI" id="CHEBI:29105"/>
    </ligand>
</feature>
<comment type="catalytic activity">
    <reaction evidence="13">
        <text>[molybdopterin-synthase sulfur-carrier protein]-C-terminal Gly-Gly-AMP + S-sulfanyl-L-cysteinyl-[cysteine desulfurase] + AH2 = [molybdopterin-synthase sulfur-carrier protein]-C-terminal-Gly-aminoethanethioate + L-cysteinyl-[cysteine desulfurase] + A + AMP + 2 H(+)</text>
        <dbReference type="Rhea" id="RHEA:48612"/>
        <dbReference type="Rhea" id="RHEA-COMP:12157"/>
        <dbReference type="Rhea" id="RHEA-COMP:12158"/>
        <dbReference type="Rhea" id="RHEA-COMP:12159"/>
        <dbReference type="Rhea" id="RHEA-COMP:19907"/>
        <dbReference type="ChEBI" id="CHEBI:13193"/>
        <dbReference type="ChEBI" id="CHEBI:15378"/>
        <dbReference type="ChEBI" id="CHEBI:17499"/>
        <dbReference type="ChEBI" id="CHEBI:29950"/>
        <dbReference type="ChEBI" id="CHEBI:61963"/>
        <dbReference type="ChEBI" id="CHEBI:90618"/>
        <dbReference type="ChEBI" id="CHEBI:232372"/>
        <dbReference type="ChEBI" id="CHEBI:456215"/>
        <dbReference type="EC" id="2.8.1.11"/>
    </reaction>
</comment>
<dbReference type="SUPFAM" id="SSF52821">
    <property type="entry name" value="Rhodanese/Cell cycle control phosphatase"/>
    <property type="match status" value="1"/>
</dbReference>
<evidence type="ECO:0000259" key="15">
    <source>
        <dbReference type="PROSITE" id="PS50206"/>
    </source>
</evidence>
<keyword evidence="10 13" id="KW-0067">ATP-binding</keyword>
<evidence type="ECO:0000256" key="6">
    <source>
        <dbReference type="ARBA" id="ARBA00022723"/>
    </source>
</evidence>
<keyword evidence="4 13" id="KW-0819">tRNA processing</keyword>
<reference evidence="16 17" key="1">
    <citation type="journal article" date="2021" name="Nat. Commun.">
        <title>Genetic determinants of endophytism in the Arabidopsis root mycobiome.</title>
        <authorList>
            <person name="Mesny F."/>
            <person name="Miyauchi S."/>
            <person name="Thiergart T."/>
            <person name="Pickel B."/>
            <person name="Atanasova L."/>
            <person name="Karlsson M."/>
            <person name="Huettel B."/>
            <person name="Barry K.W."/>
            <person name="Haridas S."/>
            <person name="Chen C."/>
            <person name="Bauer D."/>
            <person name="Andreopoulos W."/>
            <person name="Pangilinan J."/>
            <person name="LaButti K."/>
            <person name="Riley R."/>
            <person name="Lipzen A."/>
            <person name="Clum A."/>
            <person name="Drula E."/>
            <person name="Henrissat B."/>
            <person name="Kohler A."/>
            <person name="Grigoriev I.V."/>
            <person name="Martin F.M."/>
            <person name="Hacquard S."/>
        </authorList>
    </citation>
    <scope>NUCLEOTIDE SEQUENCE [LARGE SCALE GENOMIC DNA]</scope>
    <source>
        <strain evidence="16 17">MPI-SDFR-AT-0080</strain>
    </source>
</reference>
<evidence type="ECO:0000256" key="9">
    <source>
        <dbReference type="ARBA" id="ARBA00022833"/>
    </source>
</evidence>
<accession>A0ABQ8GDA3</accession>
<keyword evidence="6 13" id="KW-0479">Metal-binding</keyword>
<dbReference type="SUPFAM" id="SSF69572">
    <property type="entry name" value="Activating enzymes of the ubiquitin-like proteins"/>
    <property type="match status" value="1"/>
</dbReference>
<feature type="binding site" evidence="13">
    <location>
        <position position="177"/>
    </location>
    <ligand>
        <name>ATP</name>
        <dbReference type="ChEBI" id="CHEBI:30616"/>
    </ligand>
</feature>
<feature type="binding site" evidence="13">
    <location>
        <position position="273"/>
    </location>
    <ligand>
        <name>Zn(2+)</name>
        <dbReference type="ChEBI" id="CHEBI:29105"/>
    </ligand>
</feature>
<feature type="domain" description="Rhodanese" evidence="15">
    <location>
        <begin position="449"/>
        <end position="585"/>
    </location>
</feature>
<dbReference type="EC" id="2.8.1.11" evidence="13"/>
<feature type="binding site" evidence="13">
    <location>
        <position position="153"/>
    </location>
    <ligand>
        <name>ATP</name>
        <dbReference type="ChEBI" id="CHEBI:30616"/>
    </ligand>
</feature>
<feature type="region of interest" description="Disordered" evidence="14">
    <location>
        <begin position="490"/>
        <end position="521"/>
    </location>
</feature>
<keyword evidence="8" id="KW-0833">Ubl conjugation pathway</keyword>
<proteinExistence type="inferred from homology"/>
<dbReference type="InterPro" id="IPR000594">
    <property type="entry name" value="ThiF_NAD_FAD-bd"/>
</dbReference>
<evidence type="ECO:0000256" key="13">
    <source>
        <dbReference type="HAMAP-Rule" id="MF_03049"/>
    </source>
</evidence>
<comment type="subcellular location">
    <subcellularLocation>
        <location evidence="1">Cytoplasm</location>
        <location evidence="1">Cytosol</location>
    </subcellularLocation>
</comment>
<evidence type="ECO:0000256" key="11">
    <source>
        <dbReference type="ARBA" id="ARBA00023268"/>
    </source>
</evidence>
<feature type="active site" description="Cysteine persulfide intermediate; for sulfurtransferase activity" evidence="13">
    <location>
        <position position="540"/>
    </location>
</feature>
<dbReference type="Gene3D" id="3.40.250.10">
    <property type="entry name" value="Rhodanese-like domain"/>
    <property type="match status" value="1"/>
</dbReference>
<feature type="region of interest" description="Disordered" evidence="14">
    <location>
        <begin position="28"/>
        <end position="57"/>
    </location>
</feature>
<dbReference type="PANTHER" id="PTHR10953:SF102">
    <property type="entry name" value="ADENYLYLTRANSFERASE AND SULFURTRANSFERASE MOCS3"/>
    <property type="match status" value="1"/>
</dbReference>
<dbReference type="Pfam" id="PF00581">
    <property type="entry name" value="Rhodanese"/>
    <property type="match status" value="1"/>
</dbReference>
<protein>
    <recommendedName>
        <fullName evidence="13">Adenylyltransferase and sulfurtransferase uba4</fullName>
    </recommendedName>
    <alternativeName>
        <fullName evidence="13">Common component for nitrate reductase and xanthine dehydrogenase protein F</fullName>
    </alternativeName>
    <alternativeName>
        <fullName evidence="13">Ubiquitin-like protein activator 4</fullName>
    </alternativeName>
    <domain>
        <recommendedName>
            <fullName evidence="13">Molybdopterin-synthase adenylyltransferase</fullName>
            <ecNumber evidence="13">2.7.7.80</ecNumber>
        </recommendedName>
        <alternativeName>
            <fullName evidence="13">Adenylyltransferase uba4</fullName>
        </alternativeName>
        <alternativeName>
            <fullName evidence="13">Sulfur carrier protein MOCS2A adenylyltransferase</fullName>
        </alternativeName>
    </domain>
    <domain>
        <recommendedName>
            <fullName evidence="13">Molybdopterin-synthase sulfurtransferase</fullName>
            <ecNumber evidence="13">2.8.1.11</ecNumber>
        </recommendedName>
        <alternativeName>
            <fullName evidence="13">Sulfurtransferase uba4</fullName>
        </alternativeName>
        <alternativeName>
            <fullName evidence="13">Sulfur carrier protein MOCS2A sulfurtransferase</fullName>
        </alternativeName>
    </domain>
</protein>
<comment type="catalytic activity">
    <reaction evidence="13">
        <text>[molybdopterin-synthase sulfur-carrier protein]-C-terminal Gly-Gly + ATP + H(+) = [molybdopterin-synthase sulfur-carrier protein]-C-terminal Gly-Gly-AMP + diphosphate</text>
        <dbReference type="Rhea" id="RHEA:43616"/>
        <dbReference type="Rhea" id="RHEA-COMP:12159"/>
        <dbReference type="Rhea" id="RHEA-COMP:12202"/>
        <dbReference type="ChEBI" id="CHEBI:15378"/>
        <dbReference type="ChEBI" id="CHEBI:30616"/>
        <dbReference type="ChEBI" id="CHEBI:33019"/>
        <dbReference type="ChEBI" id="CHEBI:90618"/>
        <dbReference type="ChEBI" id="CHEBI:90778"/>
        <dbReference type="EC" id="2.7.7.80"/>
    </reaction>
</comment>
<evidence type="ECO:0000256" key="7">
    <source>
        <dbReference type="ARBA" id="ARBA00022741"/>
    </source>
</evidence>
<sequence>MPIDSTIASLQHEIASCERQLQRLKQQLADAEARAQPSSLSDTSLPGEAFHGDSNHNKQFLGGALGGGLPDEWQAELLAVLEQPARGNERRRWPLEKEEYRRYGRQLIMPEVGLQGQLRLRNAAVLIVGAGGLGCPAAAYIAGAGVGTLGVVDGDTVEESNLHRQILHSTSKVGMSKVESALNNLKSLNPHVKYYSYNTRLNPQNALDIFSEYDLILDCTDTPASRYLISDACVLLGKPLVSASALRTEGQLMVLNNPPRRPGDPSGGPCYRCVFPKPPPAESVVSCGEGGILGPVVGVMGVLQALEAIKLIAAGIEKHQSLSGDMMMDIDGASPNDTDQQHTAGAIGSRPTSNKPSLLLFSAYSNPQFRSFGLRTRKPKCSACSAQATVTHEALISGSMDYVQFCGAISPVDALAPDERISALDYQQARHMSLIGTAIGSSPLSNADSGTQHVLVDVREKVQFDLAHLEGSINIPFSDIVATPVPAAATPASASTPATPATGSTGSPSSPRQAGGGEEQPSWLAQIQQLPAEQPIVVTCRLGNDSQLAVKKMKALGLDEGGRRKIVDVRGGLKAWRETVDADFPDY</sequence>
<dbReference type="PROSITE" id="PS50206">
    <property type="entry name" value="RHODANESE_3"/>
    <property type="match status" value="1"/>
</dbReference>
<keyword evidence="13" id="KW-0501">Molybdenum cofactor biosynthesis</keyword>
<comment type="caution">
    <text evidence="16">The sequence shown here is derived from an EMBL/GenBank/DDBJ whole genome shotgun (WGS) entry which is preliminary data.</text>
</comment>
<evidence type="ECO:0000256" key="14">
    <source>
        <dbReference type="SAM" id="MobiDB-lite"/>
    </source>
</evidence>